<dbReference type="PANTHER" id="PTHR48228:SF6">
    <property type="entry name" value="L-CARNITINE COA-TRANSFERASE"/>
    <property type="match status" value="1"/>
</dbReference>
<dbReference type="GO" id="GO:0016740">
    <property type="term" value="F:transferase activity"/>
    <property type="evidence" value="ECO:0007669"/>
    <property type="project" value="UniProtKB-KW"/>
</dbReference>
<proteinExistence type="predicted"/>
<dbReference type="Proteomes" id="UP000599523">
    <property type="component" value="Unassembled WGS sequence"/>
</dbReference>
<dbReference type="Gene3D" id="3.40.50.10540">
    <property type="entry name" value="Crotonobetainyl-coa:carnitine coa-transferase, domain 1"/>
    <property type="match status" value="1"/>
</dbReference>
<dbReference type="SUPFAM" id="SSF89796">
    <property type="entry name" value="CoA-transferase family III (CaiB/BaiF)"/>
    <property type="match status" value="1"/>
</dbReference>
<dbReference type="Pfam" id="PF02515">
    <property type="entry name" value="CoA_transf_3"/>
    <property type="match status" value="1"/>
</dbReference>
<evidence type="ECO:0000313" key="3">
    <source>
        <dbReference type="Proteomes" id="UP000599523"/>
    </source>
</evidence>
<organism evidence="2 3">
    <name type="scientific">Azoarcus taiwanensis</name>
    <dbReference type="NCBI Taxonomy" id="666964"/>
    <lineage>
        <taxon>Bacteria</taxon>
        <taxon>Pseudomonadati</taxon>
        <taxon>Pseudomonadota</taxon>
        <taxon>Betaproteobacteria</taxon>
        <taxon>Rhodocyclales</taxon>
        <taxon>Zoogloeaceae</taxon>
        <taxon>Azoarcus</taxon>
    </lineage>
</organism>
<accession>A0A972F5L7</accession>
<dbReference type="InterPro" id="IPR003673">
    <property type="entry name" value="CoA-Trfase_fam_III"/>
</dbReference>
<sequence>MILQGDNVQGPLSGIRVLELGQLIAGPFAARMMAEFGADVIKVEPPGQGDPLRSWRRLYQGTSLWWYVQARNKKSVAIDLRTADGQMLVRRLAREADIVVENFRPGTMEKWGLGYEALSAENPGLVMVRVSGFGQTGPMRDQPGFGAIGESMGGLRYVTGYPDRPPVRLNLSIGDSVAGLHAVIGALMALRHRDANGGKGQVVDVALYESVFNLMECAVPEYAMYGEVRERTGSNLTGIVPSNTYVSRDGVNIIIAANGDGIFRRLMSAIGREDIGEDPRFAQNSGRAAHAEIIEGAIVDWCASHDAAAVMAVLKGADVPHGKIYSIADICDDEQYRARDMILSAPLDERERLWMPGIVPKLSATPGSVRALGPRVGEHTREVLRAAGVDEASIDDLLARGVVAMPDPNGVEA</sequence>
<dbReference type="EMBL" id="WTVM01000003">
    <property type="protein sequence ID" value="NMG01512.1"/>
    <property type="molecule type" value="Genomic_DNA"/>
</dbReference>
<evidence type="ECO:0000313" key="2">
    <source>
        <dbReference type="EMBL" id="NMG01512.1"/>
    </source>
</evidence>
<dbReference type="Gene3D" id="3.30.1540.10">
    <property type="entry name" value="formyl-coa transferase, domain 3"/>
    <property type="match status" value="1"/>
</dbReference>
<dbReference type="InterPro" id="IPR023606">
    <property type="entry name" value="CoA-Trfase_III_dom_1_sf"/>
</dbReference>
<keyword evidence="3" id="KW-1185">Reference proteome</keyword>
<protein>
    <submittedName>
        <fullName evidence="2">CoA transferase</fullName>
    </submittedName>
</protein>
<dbReference type="InterPro" id="IPR050509">
    <property type="entry name" value="CoA-transferase_III"/>
</dbReference>
<keyword evidence="1 2" id="KW-0808">Transferase</keyword>
<dbReference type="InterPro" id="IPR044855">
    <property type="entry name" value="CoA-Trfase_III_dom3_sf"/>
</dbReference>
<evidence type="ECO:0000256" key="1">
    <source>
        <dbReference type="ARBA" id="ARBA00022679"/>
    </source>
</evidence>
<gene>
    <name evidence="2" type="ORF">GPA21_00800</name>
</gene>
<name>A0A972F5L7_9RHOO</name>
<reference evidence="2" key="1">
    <citation type="submission" date="2019-12" db="EMBL/GenBank/DDBJ databases">
        <title>Comparative genomics gives insights into the taxonomy of the Azoarcus-Aromatoleum group and reveals separate origins of nif in the plant-associated Azoarcus and non-plant-associated Aromatoleum sub-groups.</title>
        <authorList>
            <person name="Lafos M."/>
            <person name="Maluk M."/>
            <person name="Batista M."/>
            <person name="Junghare M."/>
            <person name="Carmona M."/>
            <person name="Faoro H."/>
            <person name="Cruz L.M."/>
            <person name="Battistoni F."/>
            <person name="De Souza E."/>
            <person name="Pedrosa F."/>
            <person name="Chen W.-M."/>
            <person name="Poole P.S."/>
            <person name="Dixon R.A."/>
            <person name="James E.K."/>
        </authorList>
    </citation>
    <scope>NUCLEOTIDE SEQUENCE</scope>
    <source>
        <strain evidence="2">NSC3</strain>
    </source>
</reference>
<dbReference type="AlphaFoldDB" id="A0A972F5L7"/>
<dbReference type="PANTHER" id="PTHR48228">
    <property type="entry name" value="SUCCINYL-COA--D-CITRAMALATE COA-TRANSFERASE"/>
    <property type="match status" value="1"/>
</dbReference>
<comment type="caution">
    <text evidence="2">The sequence shown here is derived from an EMBL/GenBank/DDBJ whole genome shotgun (WGS) entry which is preliminary data.</text>
</comment>